<gene>
    <name evidence="1" type="ORF">BATDEDRAFT_25671</name>
</gene>
<accession>F4P585</accession>
<name>F4P585_BATDJ</name>
<reference evidence="1 2" key="1">
    <citation type="submission" date="2009-12" db="EMBL/GenBank/DDBJ databases">
        <title>The draft genome of Batrachochytrium dendrobatidis.</title>
        <authorList>
            <consortium name="US DOE Joint Genome Institute (JGI-PGF)"/>
            <person name="Kuo A."/>
            <person name="Salamov A."/>
            <person name="Schmutz J."/>
            <person name="Lucas S."/>
            <person name="Pitluck S."/>
            <person name="Rosenblum E."/>
            <person name="Stajich J."/>
            <person name="Eisen M."/>
            <person name="Grigoriev I.V."/>
        </authorList>
    </citation>
    <scope>NUCLEOTIDE SEQUENCE [LARGE SCALE GENOMIC DNA]</scope>
    <source>
        <strain evidence="2">JAM81 / FGSC 10211</strain>
    </source>
</reference>
<dbReference type="AlphaFoldDB" id="F4P585"/>
<evidence type="ECO:0000313" key="1">
    <source>
        <dbReference type="EMBL" id="EGF79152.1"/>
    </source>
</evidence>
<protein>
    <submittedName>
        <fullName evidence="1">Uncharacterized protein</fullName>
    </submittedName>
</protein>
<dbReference type="HOGENOM" id="CLU_2209520_0_0_1"/>
<sequence>MPETNNNPVRFTRLDLRLNIKNTWVAANMVWKYQFYKTGFKQHYLDVVQSAVFMLEIKDYCETRDSAGVVIKLVIYYKDLSKLVKNSNLPKMGHYGQKSRGATVDSL</sequence>
<keyword evidence="2" id="KW-1185">Reference proteome</keyword>
<dbReference type="RefSeq" id="XP_006679846.1">
    <property type="nucleotide sequence ID" value="XM_006679783.1"/>
</dbReference>
<dbReference type="InParanoid" id="F4P585"/>
<dbReference type="Proteomes" id="UP000007241">
    <property type="component" value="Unassembled WGS sequence"/>
</dbReference>
<dbReference type="EMBL" id="GL882886">
    <property type="protein sequence ID" value="EGF79152.1"/>
    <property type="molecule type" value="Genomic_DNA"/>
</dbReference>
<dbReference type="GeneID" id="18238845"/>
<evidence type="ECO:0000313" key="2">
    <source>
        <dbReference type="Proteomes" id="UP000007241"/>
    </source>
</evidence>
<proteinExistence type="predicted"/>
<organism evidence="1 2">
    <name type="scientific">Batrachochytrium dendrobatidis (strain JAM81 / FGSC 10211)</name>
    <name type="common">Frog chytrid fungus</name>
    <dbReference type="NCBI Taxonomy" id="684364"/>
    <lineage>
        <taxon>Eukaryota</taxon>
        <taxon>Fungi</taxon>
        <taxon>Fungi incertae sedis</taxon>
        <taxon>Chytridiomycota</taxon>
        <taxon>Chytridiomycota incertae sedis</taxon>
        <taxon>Chytridiomycetes</taxon>
        <taxon>Rhizophydiales</taxon>
        <taxon>Rhizophydiales incertae sedis</taxon>
        <taxon>Batrachochytrium</taxon>
    </lineage>
</organism>